<name>A0AAX6DG96_IRIPA</name>
<reference evidence="2" key="2">
    <citation type="submission" date="2023-04" db="EMBL/GenBank/DDBJ databases">
        <authorList>
            <person name="Bruccoleri R.E."/>
            <person name="Oakeley E.J."/>
            <person name="Faust A.-M."/>
            <person name="Dessus-Babus S."/>
            <person name="Altorfer M."/>
            <person name="Burckhardt D."/>
            <person name="Oertli M."/>
            <person name="Naumann U."/>
            <person name="Petersen F."/>
            <person name="Wong J."/>
        </authorList>
    </citation>
    <scope>NUCLEOTIDE SEQUENCE</scope>
    <source>
        <strain evidence="2">GSM-AAB239-AS_SAM_17_03QT</strain>
        <tissue evidence="2">Leaf</tissue>
    </source>
</reference>
<dbReference type="EMBL" id="JANAVB010045020">
    <property type="protein sequence ID" value="KAJ6790764.1"/>
    <property type="molecule type" value="Genomic_DNA"/>
</dbReference>
<keyword evidence="1" id="KW-0472">Membrane</keyword>
<dbReference type="InterPro" id="IPR009078">
    <property type="entry name" value="Ferritin-like_SF"/>
</dbReference>
<dbReference type="Proteomes" id="UP001140949">
    <property type="component" value="Unassembled WGS sequence"/>
</dbReference>
<evidence type="ECO:0000313" key="3">
    <source>
        <dbReference type="Proteomes" id="UP001140949"/>
    </source>
</evidence>
<dbReference type="PANTHER" id="PTHR23409:SF35">
    <property type="entry name" value="RIBONUCLEOSIDE-DIPHOSPHATE REDUCTASE SMALL CHAIN A"/>
    <property type="match status" value="1"/>
</dbReference>
<accession>A0AAX6DG96</accession>
<keyword evidence="1" id="KW-0812">Transmembrane</keyword>
<dbReference type="Gene3D" id="1.10.620.20">
    <property type="entry name" value="Ribonucleotide Reductase, subunit A"/>
    <property type="match status" value="1"/>
</dbReference>
<gene>
    <name evidence="2" type="ORF">M6B38_247935</name>
</gene>
<dbReference type="PANTHER" id="PTHR23409">
    <property type="entry name" value="RIBONUCLEOSIDE-DIPHOSPHATE REDUCTASE SMALL CHAIN"/>
    <property type="match status" value="1"/>
</dbReference>
<evidence type="ECO:0000313" key="2">
    <source>
        <dbReference type="EMBL" id="KAJ6790764.1"/>
    </source>
</evidence>
<dbReference type="GO" id="GO:0009263">
    <property type="term" value="P:deoxyribonucleotide biosynthetic process"/>
    <property type="evidence" value="ECO:0007669"/>
    <property type="project" value="InterPro"/>
</dbReference>
<evidence type="ECO:0000256" key="1">
    <source>
        <dbReference type="SAM" id="Phobius"/>
    </source>
</evidence>
<dbReference type="GO" id="GO:0016491">
    <property type="term" value="F:oxidoreductase activity"/>
    <property type="evidence" value="ECO:0007669"/>
    <property type="project" value="InterPro"/>
</dbReference>
<reference evidence="2" key="1">
    <citation type="journal article" date="2023" name="GigaByte">
        <title>Genome assembly of the bearded iris, Iris pallida Lam.</title>
        <authorList>
            <person name="Bruccoleri R.E."/>
            <person name="Oakeley E.J."/>
            <person name="Faust A.M.E."/>
            <person name="Altorfer M."/>
            <person name="Dessus-Babus S."/>
            <person name="Burckhardt D."/>
            <person name="Oertli M."/>
            <person name="Naumann U."/>
            <person name="Petersen F."/>
            <person name="Wong J."/>
        </authorList>
    </citation>
    <scope>NUCLEOTIDE SEQUENCE</scope>
    <source>
        <strain evidence="2">GSM-AAB239-AS_SAM_17_03QT</strain>
    </source>
</reference>
<dbReference type="AlphaFoldDB" id="A0AAX6DG96"/>
<keyword evidence="1" id="KW-1133">Transmembrane helix</keyword>
<dbReference type="InterPro" id="IPR012348">
    <property type="entry name" value="RNR-like"/>
</dbReference>
<comment type="caution">
    <text evidence="2">The sequence shown here is derived from an EMBL/GenBank/DDBJ whole genome shotgun (WGS) entry which is preliminary data.</text>
</comment>
<sequence>MTRTNREMVQIFFHPSQKKTLEMYSLLLETYIKDANVKRKLFNPIENITCVTRQAKWAINWIASTTSFAETLLKSIFLQHVRSIIGFSHVGEYFFFLSGSFGAIFWLKRGGLMPGLTFSNELISTQEMKVFTVIIQVSC</sequence>
<dbReference type="Pfam" id="PF00268">
    <property type="entry name" value="Ribonuc_red_sm"/>
    <property type="match status" value="1"/>
</dbReference>
<organism evidence="2 3">
    <name type="scientific">Iris pallida</name>
    <name type="common">Sweet iris</name>
    <dbReference type="NCBI Taxonomy" id="29817"/>
    <lineage>
        <taxon>Eukaryota</taxon>
        <taxon>Viridiplantae</taxon>
        <taxon>Streptophyta</taxon>
        <taxon>Embryophyta</taxon>
        <taxon>Tracheophyta</taxon>
        <taxon>Spermatophyta</taxon>
        <taxon>Magnoliopsida</taxon>
        <taxon>Liliopsida</taxon>
        <taxon>Asparagales</taxon>
        <taxon>Iridaceae</taxon>
        <taxon>Iridoideae</taxon>
        <taxon>Irideae</taxon>
        <taxon>Iris</taxon>
    </lineage>
</organism>
<keyword evidence="3" id="KW-1185">Reference proteome</keyword>
<protein>
    <submittedName>
        <fullName evidence="2">Ribonucleoside-diphosphate reductase small chain</fullName>
    </submittedName>
</protein>
<dbReference type="SUPFAM" id="SSF47240">
    <property type="entry name" value="Ferritin-like"/>
    <property type="match status" value="1"/>
</dbReference>
<dbReference type="InterPro" id="IPR000358">
    <property type="entry name" value="RNR_small_fam"/>
</dbReference>
<proteinExistence type="predicted"/>
<feature type="transmembrane region" description="Helical" evidence="1">
    <location>
        <begin position="84"/>
        <end position="107"/>
    </location>
</feature>